<evidence type="ECO:0000313" key="4">
    <source>
        <dbReference type="EMBL" id="MBC8176897.1"/>
    </source>
</evidence>
<dbReference type="PANTHER" id="PTHR33619:SF3">
    <property type="entry name" value="POLYSACCHARIDE EXPORT PROTEIN GFCE-RELATED"/>
    <property type="match status" value="1"/>
</dbReference>
<feature type="domain" description="Soluble ligand binding" evidence="3">
    <location>
        <begin position="122"/>
        <end position="169"/>
    </location>
</feature>
<dbReference type="InterPro" id="IPR003715">
    <property type="entry name" value="Poly_export_N"/>
</dbReference>
<evidence type="ECO:0000259" key="2">
    <source>
        <dbReference type="Pfam" id="PF02563"/>
    </source>
</evidence>
<dbReference type="InterPro" id="IPR049712">
    <property type="entry name" value="Poly_export"/>
</dbReference>
<dbReference type="InterPro" id="IPR019554">
    <property type="entry name" value="Soluble_ligand-bd"/>
</dbReference>
<dbReference type="EMBL" id="JACNJD010000172">
    <property type="protein sequence ID" value="MBC8176897.1"/>
    <property type="molecule type" value="Genomic_DNA"/>
</dbReference>
<reference evidence="4 5" key="1">
    <citation type="submission" date="2020-08" db="EMBL/GenBank/DDBJ databases">
        <title>Bridging the membrane lipid divide: bacteria of the FCB group superphylum have the potential to synthesize archaeal ether lipids.</title>
        <authorList>
            <person name="Villanueva L."/>
            <person name="Von Meijenfeldt F.A.B."/>
            <person name="Westbye A.B."/>
            <person name="Yadav S."/>
            <person name="Hopmans E.C."/>
            <person name="Dutilh B.E."/>
            <person name="Sinninghe Damste J.S."/>
        </authorList>
    </citation>
    <scope>NUCLEOTIDE SEQUENCE [LARGE SCALE GENOMIC DNA]</scope>
    <source>
        <strain evidence="4">NIOZ-UU27</strain>
    </source>
</reference>
<dbReference type="Proteomes" id="UP000650524">
    <property type="component" value="Unassembled WGS sequence"/>
</dbReference>
<dbReference type="AlphaFoldDB" id="A0A8J6MWM3"/>
<accession>A0A8J6MWM3</accession>
<feature type="domain" description="Polysaccharide export protein N-terminal" evidence="2">
    <location>
        <begin position="41"/>
        <end position="115"/>
    </location>
</feature>
<gene>
    <name evidence="4" type="ORF">H8E19_05785</name>
</gene>
<keyword evidence="1" id="KW-0732">Signal</keyword>
<dbReference type="Pfam" id="PF02563">
    <property type="entry name" value="Poly_export"/>
    <property type="match status" value="1"/>
</dbReference>
<name>A0A8J6MWM3_9DELT</name>
<evidence type="ECO:0000259" key="3">
    <source>
        <dbReference type="Pfam" id="PF10531"/>
    </source>
</evidence>
<sequence>MRSRHFFIILLILILFLISGCSSNGTTLPTDIPLPPPPPRNPPEYQIQPGDELAIKFFYNAALNDTAIVRPDGRISLQLVDDVQAAGLTPAELDKSLTEKYSIDLRDPAITVIVKSFTGRQVFVAGEVANQGLIDLTAGMTALTAVVNAGGFKESAKPEASIIIRRGKGNHPFPIRADLKKALQGSSTKADPRLQPFDIVYVPKSWIGKANVFVDQYIRQLLMFRGFDVGFWYGLGRLYDDSND</sequence>
<dbReference type="Pfam" id="PF10531">
    <property type="entry name" value="SLBB"/>
    <property type="match status" value="1"/>
</dbReference>
<evidence type="ECO:0000313" key="5">
    <source>
        <dbReference type="Proteomes" id="UP000650524"/>
    </source>
</evidence>
<dbReference type="GO" id="GO:0015159">
    <property type="term" value="F:polysaccharide transmembrane transporter activity"/>
    <property type="evidence" value="ECO:0007669"/>
    <property type="project" value="InterPro"/>
</dbReference>
<evidence type="ECO:0000256" key="1">
    <source>
        <dbReference type="ARBA" id="ARBA00022729"/>
    </source>
</evidence>
<comment type="caution">
    <text evidence="4">The sequence shown here is derived from an EMBL/GenBank/DDBJ whole genome shotgun (WGS) entry which is preliminary data.</text>
</comment>
<dbReference type="PROSITE" id="PS51257">
    <property type="entry name" value="PROKAR_LIPOPROTEIN"/>
    <property type="match status" value="1"/>
</dbReference>
<dbReference type="PANTHER" id="PTHR33619">
    <property type="entry name" value="POLYSACCHARIDE EXPORT PROTEIN GFCE-RELATED"/>
    <property type="match status" value="1"/>
</dbReference>
<protein>
    <submittedName>
        <fullName evidence="4">Polysaccharide biosynthesis/export family protein</fullName>
    </submittedName>
</protein>
<organism evidence="4 5">
    <name type="scientific">Candidatus Desulfacyla euxinica</name>
    <dbReference type="NCBI Taxonomy" id="2841693"/>
    <lineage>
        <taxon>Bacteria</taxon>
        <taxon>Deltaproteobacteria</taxon>
        <taxon>Candidatus Desulfacyla</taxon>
    </lineage>
</organism>
<dbReference type="Gene3D" id="3.10.560.10">
    <property type="entry name" value="Outer membrane lipoprotein wza domain like"/>
    <property type="match status" value="1"/>
</dbReference>
<proteinExistence type="predicted"/>